<dbReference type="InterPro" id="IPR018821">
    <property type="entry name" value="DUF294_put_nucleoTrafse_sb-bd"/>
</dbReference>
<feature type="domain" description="CBS" evidence="3">
    <location>
        <begin position="243"/>
        <end position="299"/>
    </location>
</feature>
<dbReference type="Pfam" id="PF10335">
    <property type="entry name" value="DUF294_C"/>
    <property type="match status" value="1"/>
</dbReference>
<accession>A0A4Z0BL46</accession>
<evidence type="ECO:0000256" key="1">
    <source>
        <dbReference type="ARBA" id="ARBA00023122"/>
    </source>
</evidence>
<dbReference type="SMART" id="SM00116">
    <property type="entry name" value="CBS"/>
    <property type="match status" value="2"/>
</dbReference>
<sequence>MTDAKEPPLSSPALPLLRQLGAQLARWPPFAQMPREELEWFLAHAEQQYYAPGDVLVDPAAGVPPFLFLVRQGTVQRRHGSPETGDSLAFGPGELLPVAALLAQRPVRARYSALDDVFVLALGAADMEQLAQRSVVFAEFLRDRIQSLLARSRQALALQLSSQALAEQASETPLSQLARGEPVHCSPQTSLREVLRILQERHLGSMLVTDAQGRLQGIFTRHDLPRLVLAPDFDLDAPVGRVMSQPVHALDEQDTAQDAALLMGEHGIRHVPITRGGRLAGVVSERDLFAWQRTSVQQVGARIHAARELDTLLPVAADIRALARNLMAQGVQPRPLTELISRLNDLFTRRLLGLGAARDGIELGRLCWLALGSEGRGEQTIASDQDNALVLPDGLDEAEQARIRRWARRMNEALDAAGYPLCRGGIMAGEPACCLLVSQWLARFERWIDHGSPEDLLAASIFFDLRPLAGDASLAEPLRQRIEQRVRATPRFLHLLATNALAHRPPLDWTGRLELDEGSGLDLKLQGTALFVDAARILALSQGVRATGTHDRLAEAGQAMQLRASEWQSWAGAFDYLQGLRLRVQLEAADGGQNPNRLQAPSLSEIDRRILVASLAQARSLQERLRLDWVR</sequence>
<dbReference type="InterPro" id="IPR000595">
    <property type="entry name" value="cNMP-bd_dom"/>
</dbReference>
<evidence type="ECO:0000313" key="4">
    <source>
        <dbReference type="EMBL" id="TFY99510.1"/>
    </source>
</evidence>
<proteinExistence type="predicted"/>
<dbReference type="CDD" id="cd00038">
    <property type="entry name" value="CAP_ED"/>
    <property type="match status" value="1"/>
</dbReference>
<evidence type="ECO:0000256" key="2">
    <source>
        <dbReference type="PROSITE-ProRule" id="PRU00703"/>
    </source>
</evidence>
<keyword evidence="5" id="KW-1185">Reference proteome</keyword>
<protein>
    <submittedName>
        <fullName evidence="4">CBS domain-containing protein</fullName>
    </submittedName>
</protein>
<dbReference type="InterPro" id="IPR014710">
    <property type="entry name" value="RmlC-like_jellyroll"/>
</dbReference>
<dbReference type="RefSeq" id="WP_135285053.1">
    <property type="nucleotide sequence ID" value="NZ_SMLL01000004.1"/>
</dbReference>
<dbReference type="Gene3D" id="2.60.120.10">
    <property type="entry name" value="Jelly Rolls"/>
    <property type="match status" value="1"/>
</dbReference>
<evidence type="ECO:0000313" key="5">
    <source>
        <dbReference type="Proteomes" id="UP000297564"/>
    </source>
</evidence>
<dbReference type="Pfam" id="PF03445">
    <property type="entry name" value="DUF294"/>
    <property type="match status" value="1"/>
</dbReference>
<dbReference type="InterPro" id="IPR046342">
    <property type="entry name" value="CBS_dom_sf"/>
</dbReference>
<dbReference type="InterPro" id="IPR051257">
    <property type="entry name" value="Diverse_CBS-Domain"/>
</dbReference>
<dbReference type="PROSITE" id="PS51371">
    <property type="entry name" value="CBS"/>
    <property type="match status" value="2"/>
</dbReference>
<feature type="domain" description="CBS" evidence="3">
    <location>
        <begin position="177"/>
        <end position="235"/>
    </location>
</feature>
<reference evidence="4 5" key="1">
    <citation type="submission" date="2019-03" db="EMBL/GenBank/DDBJ databases">
        <title>Ramlibacter rhizophilus CCTCC AB2015357, whole genome shotgun sequence.</title>
        <authorList>
            <person name="Zhang X."/>
            <person name="Feng G."/>
            <person name="Zhu H."/>
        </authorList>
    </citation>
    <scope>NUCLEOTIDE SEQUENCE [LARGE SCALE GENOMIC DNA]</scope>
    <source>
        <strain evidence="4 5">CCTCC AB2015357</strain>
    </source>
</reference>
<dbReference type="EMBL" id="SMLL01000004">
    <property type="protein sequence ID" value="TFY99510.1"/>
    <property type="molecule type" value="Genomic_DNA"/>
</dbReference>
<evidence type="ECO:0000259" key="3">
    <source>
        <dbReference type="PROSITE" id="PS51371"/>
    </source>
</evidence>
<dbReference type="Proteomes" id="UP000297564">
    <property type="component" value="Unassembled WGS sequence"/>
</dbReference>
<dbReference type="SUPFAM" id="SSF51206">
    <property type="entry name" value="cAMP-binding domain-like"/>
    <property type="match status" value="1"/>
</dbReference>
<keyword evidence="1 2" id="KW-0129">CBS domain</keyword>
<comment type="caution">
    <text evidence="4">The sequence shown here is derived from an EMBL/GenBank/DDBJ whole genome shotgun (WGS) entry which is preliminary data.</text>
</comment>
<dbReference type="PANTHER" id="PTHR43080:SF2">
    <property type="entry name" value="CBS DOMAIN-CONTAINING PROTEIN"/>
    <property type="match status" value="1"/>
</dbReference>
<dbReference type="InterPro" id="IPR018490">
    <property type="entry name" value="cNMP-bd_dom_sf"/>
</dbReference>
<dbReference type="InterPro" id="IPR005105">
    <property type="entry name" value="GlnD_Uridyltrans_N"/>
</dbReference>
<dbReference type="PANTHER" id="PTHR43080">
    <property type="entry name" value="CBS DOMAIN-CONTAINING PROTEIN CBSX3, MITOCHONDRIAL"/>
    <property type="match status" value="1"/>
</dbReference>
<dbReference type="GO" id="GO:0008773">
    <property type="term" value="F:[protein-PII] uridylyltransferase activity"/>
    <property type="evidence" value="ECO:0007669"/>
    <property type="project" value="InterPro"/>
</dbReference>
<name>A0A4Z0BL46_9BURK</name>
<dbReference type="SUPFAM" id="SSF54631">
    <property type="entry name" value="CBS-domain pair"/>
    <property type="match status" value="1"/>
</dbReference>
<gene>
    <name evidence="4" type="ORF">EZ242_10145</name>
</gene>
<dbReference type="InterPro" id="IPR000644">
    <property type="entry name" value="CBS_dom"/>
</dbReference>
<dbReference type="CDD" id="cd05401">
    <property type="entry name" value="NT_GlnE_GlnD_like"/>
    <property type="match status" value="1"/>
</dbReference>
<dbReference type="AlphaFoldDB" id="A0A4Z0BL46"/>
<dbReference type="Gene3D" id="3.10.580.10">
    <property type="entry name" value="CBS-domain"/>
    <property type="match status" value="1"/>
</dbReference>
<dbReference type="OrthoDB" id="9808528at2"/>
<organism evidence="4 5">
    <name type="scientific">Ramlibacter rhizophilus</name>
    <dbReference type="NCBI Taxonomy" id="1781167"/>
    <lineage>
        <taxon>Bacteria</taxon>
        <taxon>Pseudomonadati</taxon>
        <taxon>Pseudomonadota</taxon>
        <taxon>Betaproteobacteria</taxon>
        <taxon>Burkholderiales</taxon>
        <taxon>Comamonadaceae</taxon>
        <taxon>Ramlibacter</taxon>
    </lineage>
</organism>
<dbReference type="Pfam" id="PF00571">
    <property type="entry name" value="CBS"/>
    <property type="match status" value="2"/>
</dbReference>